<keyword evidence="2" id="KW-1185">Reference proteome</keyword>
<comment type="caution">
    <text evidence="1">The sequence shown here is derived from an EMBL/GenBank/DDBJ whole genome shotgun (WGS) entry which is preliminary data.</text>
</comment>
<evidence type="ECO:0008006" key="3">
    <source>
        <dbReference type="Google" id="ProtNLM"/>
    </source>
</evidence>
<gene>
    <name evidence="1" type="ORF">ACFOJ9_31410</name>
</gene>
<protein>
    <recommendedName>
        <fullName evidence="3">HTH merR-type domain-containing protein</fullName>
    </recommendedName>
</protein>
<reference evidence="2" key="1">
    <citation type="journal article" date="2019" name="Int. J. Syst. Evol. Microbiol.">
        <title>The Global Catalogue of Microorganisms (GCM) 10K type strain sequencing project: providing services to taxonomists for standard genome sequencing and annotation.</title>
        <authorList>
            <consortium name="The Broad Institute Genomics Platform"/>
            <consortium name="The Broad Institute Genome Sequencing Center for Infectious Disease"/>
            <person name="Wu L."/>
            <person name="Ma J."/>
        </authorList>
    </citation>
    <scope>NUCLEOTIDE SEQUENCE [LARGE SCALE GENOMIC DNA]</scope>
    <source>
        <strain evidence="2">ICMP 19515</strain>
    </source>
</reference>
<name>A0ABV7MX40_9HYPH</name>
<evidence type="ECO:0000313" key="1">
    <source>
        <dbReference type="EMBL" id="MFC3326225.1"/>
    </source>
</evidence>
<dbReference type="EMBL" id="JBHRVD010000001">
    <property type="protein sequence ID" value="MFC3326225.1"/>
    <property type="molecule type" value="Genomic_DNA"/>
</dbReference>
<evidence type="ECO:0000313" key="2">
    <source>
        <dbReference type="Proteomes" id="UP001595648"/>
    </source>
</evidence>
<sequence length="195" mass="20765">MAGQKELVQVVAEQMGVPIESVTVIDRFLAEAGLRTRAKRGRGYTPMTYQDAANLIIATALGGGPKDAVQQVTGYRSLAARRVAESAFVSACGLGDTFGMALANMIESVAASREEFSAHEDAPNHMSAQVILYGPDPRAEIVLVRAVGVSTFEFGPMFSKPGDLQRTVHFSQITLGFVGEAISADFPETVPNRSS</sequence>
<organism evidence="1 2">
    <name type="scientific">Mesorhizobium cantuariense</name>
    <dbReference type="NCBI Taxonomy" id="1300275"/>
    <lineage>
        <taxon>Bacteria</taxon>
        <taxon>Pseudomonadati</taxon>
        <taxon>Pseudomonadota</taxon>
        <taxon>Alphaproteobacteria</taxon>
        <taxon>Hyphomicrobiales</taxon>
        <taxon>Phyllobacteriaceae</taxon>
        <taxon>Mesorhizobium</taxon>
    </lineage>
</organism>
<accession>A0ABV7MX40</accession>
<proteinExistence type="predicted"/>
<dbReference type="RefSeq" id="WP_378984904.1">
    <property type="nucleotide sequence ID" value="NZ_JBHRVD010000001.1"/>
</dbReference>
<dbReference type="Proteomes" id="UP001595648">
    <property type="component" value="Unassembled WGS sequence"/>
</dbReference>